<dbReference type="InterPro" id="IPR011050">
    <property type="entry name" value="Pectin_lyase_fold/virulence"/>
</dbReference>
<dbReference type="InterPro" id="IPR024535">
    <property type="entry name" value="RHGA/B-epi-like_pectate_lyase"/>
</dbReference>
<gene>
    <name evidence="3" type="ORF">EDC50_0845</name>
</gene>
<keyword evidence="3" id="KW-0456">Lyase</keyword>
<dbReference type="GO" id="GO:0016829">
    <property type="term" value="F:lyase activity"/>
    <property type="evidence" value="ECO:0007669"/>
    <property type="project" value="UniProtKB-KW"/>
</dbReference>
<dbReference type="Pfam" id="PF12708">
    <property type="entry name" value="Pect-lyase_RHGA_epim"/>
    <property type="match status" value="1"/>
</dbReference>
<dbReference type="SUPFAM" id="SSF51126">
    <property type="entry name" value="Pectin lyase-like"/>
    <property type="match status" value="1"/>
</dbReference>
<dbReference type="SMART" id="SM00710">
    <property type="entry name" value="PbH1"/>
    <property type="match status" value="8"/>
</dbReference>
<dbReference type="EMBL" id="RKQN01000001">
    <property type="protein sequence ID" value="RPE81653.1"/>
    <property type="molecule type" value="Genomic_DNA"/>
</dbReference>
<dbReference type="Pfam" id="PF13229">
    <property type="entry name" value="Beta_helix"/>
    <property type="match status" value="1"/>
</dbReference>
<protein>
    <submittedName>
        <fullName evidence="3">Pectate lyase-like protein</fullName>
    </submittedName>
</protein>
<evidence type="ECO:0000313" key="3">
    <source>
        <dbReference type="EMBL" id="RPE81653.1"/>
    </source>
</evidence>
<dbReference type="InterPro" id="IPR012334">
    <property type="entry name" value="Pectin_lyas_fold"/>
</dbReference>
<organism evidence="3 4">
    <name type="scientific">Vulcaniibacterium tengchongense</name>
    <dbReference type="NCBI Taxonomy" id="1273429"/>
    <lineage>
        <taxon>Bacteria</taxon>
        <taxon>Pseudomonadati</taxon>
        <taxon>Pseudomonadota</taxon>
        <taxon>Gammaproteobacteria</taxon>
        <taxon>Lysobacterales</taxon>
        <taxon>Lysobacteraceae</taxon>
        <taxon>Vulcaniibacterium</taxon>
    </lineage>
</organism>
<evidence type="ECO:0000259" key="2">
    <source>
        <dbReference type="Pfam" id="PF13229"/>
    </source>
</evidence>
<proteinExistence type="predicted"/>
<comment type="caution">
    <text evidence="3">The sequence shown here is derived from an EMBL/GenBank/DDBJ whole genome shotgun (WGS) entry which is preliminary data.</text>
</comment>
<dbReference type="AlphaFoldDB" id="A0A3N4VIY4"/>
<dbReference type="InterPro" id="IPR006311">
    <property type="entry name" value="TAT_signal"/>
</dbReference>
<name>A0A3N4VIY4_9GAMM</name>
<dbReference type="InterPro" id="IPR006626">
    <property type="entry name" value="PbH1"/>
</dbReference>
<dbReference type="Proteomes" id="UP000269708">
    <property type="component" value="Unassembled WGS sequence"/>
</dbReference>
<sequence>MGANWSAPEARAGRRRFLGGAAGALALLVPAQAVWARPLPARERGAARIDVRAHGARGDGVRDDTAAFQAAIDALPPDGGVVQVPAGDYLIDPVRGVQLRGRMHLQLAAGARLRARPNAAERAYVLNVEGVEQVEISGGEIVGERDRHLGTSGEWGHGIMIRGSTGVTVHDMRLSKCWGDGISIGGQSGRGRPVRPSRDVVIANVVCLGNRRQGLTIGRSRQVRVYDSEFSETYGTLPACGIDVEPDAGDITEDVLIENCRARANQGAGIQLYKRVSRAIVRDCEIAGNRGYGIAVIGAADCVLDGNHIRDNGLAGVGVRPGSRGIEIKGNRFAGNAAQRRRNATRAAAAPRVRHVSVAKGVPAVRIGDDNRFAD</sequence>
<keyword evidence="4" id="KW-1185">Reference proteome</keyword>
<feature type="domain" description="Right handed beta helix" evidence="2">
    <location>
        <begin position="241"/>
        <end position="337"/>
    </location>
</feature>
<feature type="domain" description="Rhamnogalacturonase A/B/Epimerase-like pectate lyase" evidence="1">
    <location>
        <begin position="50"/>
        <end position="93"/>
    </location>
</feature>
<accession>A0A3N4VIY4</accession>
<dbReference type="OrthoDB" id="3291491at2"/>
<evidence type="ECO:0000313" key="4">
    <source>
        <dbReference type="Proteomes" id="UP000269708"/>
    </source>
</evidence>
<dbReference type="InterPro" id="IPR039448">
    <property type="entry name" value="Beta_helix"/>
</dbReference>
<dbReference type="RefSeq" id="WP_123769185.1">
    <property type="nucleotide sequence ID" value="NZ_RKQN01000001.1"/>
</dbReference>
<dbReference type="Gene3D" id="2.160.20.10">
    <property type="entry name" value="Single-stranded right-handed beta-helix, Pectin lyase-like"/>
    <property type="match status" value="1"/>
</dbReference>
<evidence type="ECO:0000259" key="1">
    <source>
        <dbReference type="Pfam" id="PF12708"/>
    </source>
</evidence>
<dbReference type="PROSITE" id="PS51318">
    <property type="entry name" value="TAT"/>
    <property type="match status" value="1"/>
</dbReference>
<reference evidence="3 4" key="1">
    <citation type="submission" date="2018-11" db="EMBL/GenBank/DDBJ databases">
        <title>Genomic Encyclopedia of Type Strains, Phase IV (KMG-IV): sequencing the most valuable type-strain genomes for metagenomic binning, comparative biology and taxonomic classification.</title>
        <authorList>
            <person name="Goeker M."/>
        </authorList>
    </citation>
    <scope>NUCLEOTIDE SEQUENCE [LARGE SCALE GENOMIC DNA]</scope>
    <source>
        <strain evidence="3 4">DSM 25623</strain>
    </source>
</reference>